<evidence type="ECO:0000256" key="1">
    <source>
        <dbReference type="SAM" id="Phobius"/>
    </source>
</evidence>
<gene>
    <name evidence="2" type="ORF">LK12_11920</name>
</gene>
<dbReference type="EMBL" id="JTDI01000003">
    <property type="protein sequence ID" value="KHK91526.1"/>
    <property type="molecule type" value="Genomic_DNA"/>
</dbReference>
<feature type="transmembrane region" description="Helical" evidence="1">
    <location>
        <begin position="36"/>
        <end position="56"/>
    </location>
</feature>
<name>A0A0B1ZLV7_9SPHN</name>
<feature type="transmembrane region" description="Helical" evidence="1">
    <location>
        <begin position="167"/>
        <end position="187"/>
    </location>
</feature>
<feature type="transmembrane region" description="Helical" evidence="1">
    <location>
        <begin position="63"/>
        <end position="79"/>
    </location>
</feature>
<reference evidence="2 3" key="1">
    <citation type="submission" date="2014-10" db="EMBL/GenBank/DDBJ databases">
        <title>Genome sequence of Novosphingobium malaysiense MUSC 273(T).</title>
        <authorList>
            <person name="Lee L.-H."/>
        </authorList>
    </citation>
    <scope>NUCLEOTIDE SEQUENCE [LARGE SCALE GENOMIC DNA]</scope>
    <source>
        <strain evidence="2 3">MUSC 273</strain>
    </source>
</reference>
<keyword evidence="1" id="KW-1133">Transmembrane helix</keyword>
<feature type="transmembrane region" description="Helical" evidence="1">
    <location>
        <begin position="199"/>
        <end position="217"/>
    </location>
</feature>
<dbReference type="OrthoDB" id="7390032at2"/>
<dbReference type="STRING" id="1348853.LK12_11920"/>
<organism evidence="2 3">
    <name type="scientific">Novosphingobium malaysiense</name>
    <dbReference type="NCBI Taxonomy" id="1348853"/>
    <lineage>
        <taxon>Bacteria</taxon>
        <taxon>Pseudomonadati</taxon>
        <taxon>Pseudomonadota</taxon>
        <taxon>Alphaproteobacteria</taxon>
        <taxon>Sphingomonadales</taxon>
        <taxon>Sphingomonadaceae</taxon>
        <taxon>Novosphingobium</taxon>
    </lineage>
</organism>
<comment type="caution">
    <text evidence="2">The sequence shown here is derived from an EMBL/GenBank/DDBJ whole genome shotgun (WGS) entry which is preliminary data.</text>
</comment>
<feature type="transmembrane region" description="Helical" evidence="1">
    <location>
        <begin position="85"/>
        <end position="104"/>
    </location>
</feature>
<keyword evidence="1" id="KW-0812">Transmembrane</keyword>
<feature type="transmembrane region" description="Helical" evidence="1">
    <location>
        <begin position="12"/>
        <end position="30"/>
    </location>
</feature>
<protein>
    <recommendedName>
        <fullName evidence="4">Lysoplasmalogenase</fullName>
    </recommendedName>
</protein>
<dbReference type="AlphaFoldDB" id="A0A0B1ZLV7"/>
<feature type="transmembrane region" description="Helical" evidence="1">
    <location>
        <begin position="116"/>
        <end position="133"/>
    </location>
</feature>
<dbReference type="RefSeq" id="WP_039283899.1">
    <property type="nucleotide sequence ID" value="NZ_JTDI01000003.1"/>
</dbReference>
<evidence type="ECO:0000313" key="3">
    <source>
        <dbReference type="Proteomes" id="UP000031057"/>
    </source>
</evidence>
<sequence length="225" mass="23781">MPKRALIERRPWLLGSIVLALAFTWLSWLQDSRIPGTYLLAVKCAPFLLLSAYALLRHRGTDTRLLATMLVLLGIGAALSDLFVYEGTVFMIAGFAIGIGLFLLHRRPGTTASQKGAAVALLLLTPLICQALARPELQAGWAPAFFGLGLGGMAASAWMSNFPRYRVGLGAVIAVVASMLAISGAGAPDGPTLGELVGWPLFYFGLMLLATGVTGELRNRAGNAA</sequence>
<feature type="transmembrane region" description="Helical" evidence="1">
    <location>
        <begin position="139"/>
        <end position="160"/>
    </location>
</feature>
<evidence type="ECO:0008006" key="4">
    <source>
        <dbReference type="Google" id="ProtNLM"/>
    </source>
</evidence>
<evidence type="ECO:0000313" key="2">
    <source>
        <dbReference type="EMBL" id="KHK91526.1"/>
    </source>
</evidence>
<keyword evidence="3" id="KW-1185">Reference proteome</keyword>
<dbReference type="Proteomes" id="UP000031057">
    <property type="component" value="Unassembled WGS sequence"/>
</dbReference>
<keyword evidence="1" id="KW-0472">Membrane</keyword>
<accession>A0A0B1ZLV7</accession>
<proteinExistence type="predicted"/>